<evidence type="ECO:0000313" key="1">
    <source>
        <dbReference type="EMBL" id="MDX5932737.1"/>
    </source>
</evidence>
<reference evidence="1 2" key="1">
    <citation type="submission" date="2023-11" db="EMBL/GenBank/DDBJ databases">
        <title>MicrobeMod: A computational toolkit for identifying prokaryotic methylation and restriction-modification with nanopore sequencing.</title>
        <authorList>
            <person name="Crits-Christoph A."/>
            <person name="Kang S.C."/>
            <person name="Lee H."/>
            <person name="Ostrov N."/>
        </authorList>
    </citation>
    <scope>NUCLEOTIDE SEQUENCE [LARGE SCALE GENOMIC DNA]</scope>
    <source>
        <strain evidence="1 2">DSMZ 700</strain>
    </source>
</reference>
<protein>
    <submittedName>
        <fullName evidence="1">Uncharacterized protein</fullName>
    </submittedName>
</protein>
<keyword evidence="2" id="KW-1185">Reference proteome</keyword>
<dbReference type="AlphaFoldDB" id="A0AAW9DWT2"/>
<sequence>MFVVTALILAAFAAAPLYQTVAKHFEDGFLKSMASHLHINGSHSH</sequence>
<gene>
    <name evidence="1" type="ORF">SIL87_18450</name>
</gene>
<comment type="caution">
    <text evidence="1">The sequence shown here is derived from an EMBL/GenBank/DDBJ whole genome shotgun (WGS) entry which is preliminary data.</text>
</comment>
<organism evidence="1 2">
    <name type="scientific">Acidiphilium acidophilum</name>
    <name type="common">Thiobacillus acidophilus</name>
    <dbReference type="NCBI Taxonomy" id="76588"/>
    <lineage>
        <taxon>Bacteria</taxon>
        <taxon>Pseudomonadati</taxon>
        <taxon>Pseudomonadota</taxon>
        <taxon>Alphaproteobacteria</taxon>
        <taxon>Acetobacterales</taxon>
        <taxon>Acidocellaceae</taxon>
        <taxon>Acidiphilium</taxon>
    </lineage>
</organism>
<dbReference type="Proteomes" id="UP001279553">
    <property type="component" value="Unassembled WGS sequence"/>
</dbReference>
<dbReference type="EMBL" id="JAWXYB010000018">
    <property type="protein sequence ID" value="MDX5932737.1"/>
    <property type="molecule type" value="Genomic_DNA"/>
</dbReference>
<accession>A0AAW9DWT2</accession>
<name>A0AAW9DWT2_ACIAO</name>
<dbReference type="RefSeq" id="WP_319615590.1">
    <property type="nucleotide sequence ID" value="NZ_JAWXYB010000018.1"/>
</dbReference>
<evidence type="ECO:0000313" key="2">
    <source>
        <dbReference type="Proteomes" id="UP001279553"/>
    </source>
</evidence>
<proteinExistence type="predicted"/>